<evidence type="ECO:0000259" key="3">
    <source>
        <dbReference type="Pfam" id="PF00156"/>
    </source>
</evidence>
<dbReference type="Gene3D" id="3.40.50.2020">
    <property type="match status" value="1"/>
</dbReference>
<protein>
    <submittedName>
        <fullName evidence="4">Phosphoribosyltransferase family protein</fullName>
    </submittedName>
</protein>
<dbReference type="GO" id="GO:0016757">
    <property type="term" value="F:glycosyltransferase activity"/>
    <property type="evidence" value="ECO:0007669"/>
    <property type="project" value="UniProtKB-KW"/>
</dbReference>
<feature type="domain" description="Phosphoribosyltransferase" evidence="3">
    <location>
        <begin position="17"/>
        <end position="133"/>
    </location>
</feature>
<evidence type="ECO:0000256" key="1">
    <source>
        <dbReference type="ARBA" id="ARBA00048811"/>
    </source>
</evidence>
<evidence type="ECO:0000313" key="4">
    <source>
        <dbReference type="EMBL" id="MEK8025074.1"/>
    </source>
</evidence>
<keyword evidence="5" id="KW-1185">Reference proteome</keyword>
<dbReference type="RefSeq" id="WP_341372857.1">
    <property type="nucleotide sequence ID" value="NZ_JBBUTF010000003.1"/>
</dbReference>
<dbReference type="Proteomes" id="UP001368500">
    <property type="component" value="Unassembled WGS sequence"/>
</dbReference>
<accession>A0ABU9B5C9</accession>
<evidence type="ECO:0000256" key="2">
    <source>
        <dbReference type="ARBA" id="ARBA00049402"/>
    </source>
</evidence>
<comment type="catalytic activity">
    <reaction evidence="2">
        <text>IMP + diphosphate = hypoxanthine + 5-phospho-alpha-D-ribose 1-diphosphate</text>
        <dbReference type="Rhea" id="RHEA:17973"/>
        <dbReference type="ChEBI" id="CHEBI:17368"/>
        <dbReference type="ChEBI" id="CHEBI:33019"/>
        <dbReference type="ChEBI" id="CHEBI:58017"/>
        <dbReference type="ChEBI" id="CHEBI:58053"/>
        <dbReference type="EC" id="2.4.2.8"/>
    </reaction>
    <physiologicalReaction direction="right-to-left" evidence="2">
        <dbReference type="Rhea" id="RHEA:17975"/>
    </physiologicalReaction>
</comment>
<name>A0ABU9B5C9_9BURK</name>
<proteinExistence type="predicted"/>
<dbReference type="SUPFAM" id="SSF53271">
    <property type="entry name" value="PRTase-like"/>
    <property type="match status" value="1"/>
</dbReference>
<dbReference type="InterPro" id="IPR029057">
    <property type="entry name" value="PRTase-like"/>
</dbReference>
<sequence>MTSLHEPSPGQILLSREDIAAGVAHVARSLDAHCTAAVVITVVPGGMLFAADLVRQLRMDLALDWISCPHTPGCRTNDADIHYRQTVPIHGRDVIVVDDAIESGATMARILAHLQTHGPRSLAVATLLVKPGRIALPVPQFHGFALDSDAPIVGYGLPWQDRWRQLPFVARLDRAPDQTAPTGQP</sequence>
<dbReference type="CDD" id="cd06223">
    <property type="entry name" value="PRTases_typeI"/>
    <property type="match status" value="1"/>
</dbReference>
<reference evidence="4 5" key="1">
    <citation type="submission" date="2024-04" db="EMBL/GenBank/DDBJ databases">
        <title>Novel species of the genus Ideonella isolated from streams.</title>
        <authorList>
            <person name="Lu H."/>
        </authorList>
    </citation>
    <scope>NUCLEOTIDE SEQUENCE [LARGE SCALE GENOMIC DNA]</scope>
    <source>
        <strain evidence="4 5">BYS139W</strain>
    </source>
</reference>
<comment type="caution">
    <text evidence="4">The sequence shown here is derived from an EMBL/GenBank/DDBJ whole genome shotgun (WGS) entry which is preliminary data.</text>
</comment>
<comment type="catalytic activity">
    <reaction evidence="1">
        <text>GMP + diphosphate = guanine + 5-phospho-alpha-D-ribose 1-diphosphate</text>
        <dbReference type="Rhea" id="RHEA:25424"/>
        <dbReference type="ChEBI" id="CHEBI:16235"/>
        <dbReference type="ChEBI" id="CHEBI:33019"/>
        <dbReference type="ChEBI" id="CHEBI:58017"/>
        <dbReference type="ChEBI" id="CHEBI:58115"/>
        <dbReference type="EC" id="2.4.2.8"/>
    </reaction>
    <physiologicalReaction direction="right-to-left" evidence="1">
        <dbReference type="Rhea" id="RHEA:25426"/>
    </physiologicalReaction>
</comment>
<gene>
    <name evidence="4" type="ORF">AACH11_03750</name>
</gene>
<keyword evidence="4" id="KW-0328">Glycosyltransferase</keyword>
<dbReference type="InterPro" id="IPR000836">
    <property type="entry name" value="PRTase_dom"/>
</dbReference>
<organism evidence="4 5">
    <name type="scientific">Pseudaquabacterium rugosum</name>
    <dbReference type="NCBI Taxonomy" id="2984194"/>
    <lineage>
        <taxon>Bacteria</taxon>
        <taxon>Pseudomonadati</taxon>
        <taxon>Pseudomonadota</taxon>
        <taxon>Betaproteobacteria</taxon>
        <taxon>Burkholderiales</taxon>
        <taxon>Sphaerotilaceae</taxon>
        <taxon>Pseudaquabacterium</taxon>
    </lineage>
</organism>
<dbReference type="PANTHER" id="PTHR43340:SF1">
    <property type="entry name" value="HYPOXANTHINE PHOSPHORIBOSYLTRANSFERASE"/>
    <property type="match status" value="1"/>
</dbReference>
<keyword evidence="4" id="KW-0808">Transferase</keyword>
<evidence type="ECO:0000313" key="5">
    <source>
        <dbReference type="Proteomes" id="UP001368500"/>
    </source>
</evidence>
<dbReference type="InterPro" id="IPR050408">
    <property type="entry name" value="HGPRT"/>
</dbReference>
<dbReference type="PANTHER" id="PTHR43340">
    <property type="entry name" value="HYPOXANTHINE-GUANINE PHOSPHORIBOSYLTRANSFERASE"/>
    <property type="match status" value="1"/>
</dbReference>
<dbReference type="EMBL" id="JBBUTF010000003">
    <property type="protein sequence ID" value="MEK8025074.1"/>
    <property type="molecule type" value="Genomic_DNA"/>
</dbReference>
<dbReference type="Pfam" id="PF00156">
    <property type="entry name" value="Pribosyltran"/>
    <property type="match status" value="1"/>
</dbReference>